<sequence length="196" mass="21384">MTFTSVDHIVLACPDLERAERVFTDRLGAACRGGGSHDGIGTRNRILPLGESYLEFVTIDDSAAAQQHPFGRLVLDAIDRKALFAGWVTAGEVRGDDRARVQRAGVSVYLEGCLRAIDRPDLPIRLARPAEQAFPGDTPAPRALVELEVRGPSDPEPGNGPTRIVHRRTAQSEIRSCTILNHAGDRVTIDQTWAVR</sequence>
<evidence type="ECO:0000313" key="2">
    <source>
        <dbReference type="EMBL" id="AVM01153.1"/>
    </source>
</evidence>
<protein>
    <recommendedName>
        <fullName evidence="1">Glyoxalase-like domain-containing protein</fullName>
    </recommendedName>
</protein>
<dbReference type="Gene3D" id="3.10.180.10">
    <property type="entry name" value="2,3-Dihydroxybiphenyl 1,2-Dioxygenase, domain 1"/>
    <property type="match status" value="1"/>
</dbReference>
<dbReference type="InterPro" id="IPR025870">
    <property type="entry name" value="Glyoxalase-like_dom"/>
</dbReference>
<reference evidence="2 3" key="1">
    <citation type="submission" date="2018-03" db="EMBL/GenBank/DDBJ databases">
        <title>Characteristics and genome of n-alkane degrading marine bacteria Gordonia iterans isolated from crude oil contaminated in Tae-an, South Korea.</title>
        <authorList>
            <person name="Lee S.-S."/>
            <person name="Kim H."/>
        </authorList>
    </citation>
    <scope>NUCLEOTIDE SEQUENCE [LARGE SCALE GENOMIC DNA]</scope>
    <source>
        <strain evidence="2 3">Co17</strain>
    </source>
</reference>
<gene>
    <name evidence="2" type="ORF">C6V83_13740</name>
</gene>
<name>A0A2S0KHK6_9ACTN</name>
<dbReference type="OrthoDB" id="3227561at2"/>
<evidence type="ECO:0000259" key="1">
    <source>
        <dbReference type="Pfam" id="PF13468"/>
    </source>
</evidence>
<accession>A0A2S0KHK6</accession>
<keyword evidence="3" id="KW-1185">Reference proteome</keyword>
<dbReference type="AlphaFoldDB" id="A0A2S0KHK6"/>
<dbReference type="EMBL" id="CP027433">
    <property type="protein sequence ID" value="AVM01153.1"/>
    <property type="molecule type" value="Genomic_DNA"/>
</dbReference>
<proteinExistence type="predicted"/>
<feature type="domain" description="Glyoxalase-like" evidence="1">
    <location>
        <begin position="6"/>
        <end position="144"/>
    </location>
</feature>
<dbReference type="RefSeq" id="WP_105942864.1">
    <property type="nucleotide sequence ID" value="NZ_CP027433.1"/>
</dbReference>
<dbReference type="InterPro" id="IPR029068">
    <property type="entry name" value="Glyas_Bleomycin-R_OHBP_Dase"/>
</dbReference>
<dbReference type="KEGG" id="git:C6V83_13740"/>
<dbReference type="Pfam" id="PF13468">
    <property type="entry name" value="Glyoxalase_3"/>
    <property type="match status" value="1"/>
</dbReference>
<organism evidence="2 3">
    <name type="scientific">Gordonia iterans</name>
    <dbReference type="NCBI Taxonomy" id="1004901"/>
    <lineage>
        <taxon>Bacteria</taxon>
        <taxon>Bacillati</taxon>
        <taxon>Actinomycetota</taxon>
        <taxon>Actinomycetes</taxon>
        <taxon>Mycobacteriales</taxon>
        <taxon>Gordoniaceae</taxon>
        <taxon>Gordonia</taxon>
    </lineage>
</organism>
<dbReference type="Proteomes" id="UP000239814">
    <property type="component" value="Chromosome"/>
</dbReference>
<evidence type="ECO:0000313" key="3">
    <source>
        <dbReference type="Proteomes" id="UP000239814"/>
    </source>
</evidence>
<dbReference type="SUPFAM" id="SSF54593">
    <property type="entry name" value="Glyoxalase/Bleomycin resistance protein/Dihydroxybiphenyl dioxygenase"/>
    <property type="match status" value="1"/>
</dbReference>